<name>A0A2K4DNW4_9STAP</name>
<gene>
    <name evidence="1" type="ORF">CJ235_08690</name>
</gene>
<dbReference type="AlphaFoldDB" id="A0A2K4DNW4"/>
<dbReference type="RefSeq" id="WP_049407920.1">
    <property type="nucleotide sequence ID" value="NZ_CP066062.1"/>
</dbReference>
<evidence type="ECO:0000313" key="2">
    <source>
        <dbReference type="Proteomes" id="UP000235748"/>
    </source>
</evidence>
<dbReference type="STRING" id="170573.GCA_001076995_02200"/>
<dbReference type="Proteomes" id="UP000235748">
    <property type="component" value="Unassembled WGS sequence"/>
</dbReference>
<evidence type="ECO:0000313" key="1">
    <source>
        <dbReference type="EMBL" id="PMC18495.1"/>
    </source>
</evidence>
<accession>A0A2K4DNW4</accession>
<comment type="caution">
    <text evidence="1">The sequence shown here is derived from an EMBL/GenBank/DDBJ whole genome shotgun (WGS) entry which is preliminary data.</text>
</comment>
<proteinExistence type="predicted"/>
<sequence length="104" mass="12336">METIGSIIYLKEGSQKLMIINRGPIVEMDNQRYIFDYSACKYPIGVVEDEIYYFNEENIDKVIFEGYSDEDETRFQELYEDMLKNLDSDIKRGNVKQEENFGLH</sequence>
<organism evidence="1 2">
    <name type="scientific">Staphylococcus pettenkoferi</name>
    <dbReference type="NCBI Taxonomy" id="170573"/>
    <lineage>
        <taxon>Bacteria</taxon>
        <taxon>Bacillati</taxon>
        <taxon>Bacillota</taxon>
        <taxon>Bacilli</taxon>
        <taxon>Bacillales</taxon>
        <taxon>Staphylococcaceae</taxon>
        <taxon>Staphylococcus</taxon>
    </lineage>
</organism>
<dbReference type="GeneID" id="98298410"/>
<protein>
    <submittedName>
        <fullName evidence="1">DUF4176 domain-containing protein</fullName>
    </submittedName>
</protein>
<dbReference type="InterPro" id="IPR025233">
    <property type="entry name" value="DUF4176"/>
</dbReference>
<reference evidence="1 2" key="1">
    <citation type="submission" date="2017-09" db="EMBL/GenBank/DDBJ databases">
        <title>Bacterial strain isolated from the female urinary microbiota.</title>
        <authorList>
            <person name="Thomas-White K."/>
            <person name="Kumar N."/>
            <person name="Forster S."/>
            <person name="Putonti C."/>
            <person name="Lawley T."/>
            <person name="Wolfe A.J."/>
        </authorList>
    </citation>
    <scope>NUCLEOTIDE SEQUENCE [LARGE SCALE GENOMIC DNA]</scope>
    <source>
        <strain evidence="1 2">UMB0834</strain>
    </source>
</reference>
<dbReference type="EMBL" id="PNGG01000004">
    <property type="protein sequence ID" value="PMC18495.1"/>
    <property type="molecule type" value="Genomic_DNA"/>
</dbReference>
<dbReference type="Pfam" id="PF13780">
    <property type="entry name" value="DUF4176"/>
    <property type="match status" value="1"/>
</dbReference>